<organism evidence="1 2">
    <name type="scientific">Saccharopolyspora gloriosae</name>
    <dbReference type="NCBI Taxonomy" id="455344"/>
    <lineage>
        <taxon>Bacteria</taxon>
        <taxon>Bacillati</taxon>
        <taxon>Actinomycetota</taxon>
        <taxon>Actinomycetes</taxon>
        <taxon>Pseudonocardiales</taxon>
        <taxon>Pseudonocardiaceae</taxon>
        <taxon>Saccharopolyspora</taxon>
    </lineage>
</organism>
<protein>
    <recommendedName>
        <fullName evidence="3">Asp/Glu/hydantoin racemase</fullName>
    </recommendedName>
</protein>
<dbReference type="RefSeq" id="WP_184478666.1">
    <property type="nucleotide sequence ID" value="NZ_JACHIV010000001.1"/>
</dbReference>
<dbReference type="EMBL" id="JACHIV010000001">
    <property type="protein sequence ID" value="MBB5068906.1"/>
    <property type="molecule type" value="Genomic_DNA"/>
</dbReference>
<proteinExistence type="predicted"/>
<evidence type="ECO:0000313" key="1">
    <source>
        <dbReference type="EMBL" id="MBB5068906.1"/>
    </source>
</evidence>
<name>A0A840N9P1_9PSEU</name>
<sequence length="212" mass="21817">MTTGPLVAFVHATPASVEPVNTVLRADFPAADPWHLVDDRLIGEADAAGGLTPALRRRMLSLIRHAVDGGAAAVQLSCSMYGPVAALARELWDVPVRGSDDAAFAEIARRGPARVLLLSSLDSALADSARRLAEAAPDAGVLPARAGSASADSLVRAARPHLAEADLVLLANYSLSPHADELATALGAEVLSPPRLGLAALRAELPGRPATP</sequence>
<comment type="caution">
    <text evidence="1">The sequence shown here is derived from an EMBL/GenBank/DDBJ whole genome shotgun (WGS) entry which is preliminary data.</text>
</comment>
<reference evidence="1 2" key="1">
    <citation type="submission" date="2020-08" db="EMBL/GenBank/DDBJ databases">
        <title>Sequencing the genomes of 1000 actinobacteria strains.</title>
        <authorList>
            <person name="Klenk H.-P."/>
        </authorList>
    </citation>
    <scope>NUCLEOTIDE SEQUENCE [LARGE SCALE GENOMIC DNA]</scope>
    <source>
        <strain evidence="1 2">DSM 45582</strain>
    </source>
</reference>
<dbReference type="Proteomes" id="UP000580474">
    <property type="component" value="Unassembled WGS sequence"/>
</dbReference>
<evidence type="ECO:0008006" key="3">
    <source>
        <dbReference type="Google" id="ProtNLM"/>
    </source>
</evidence>
<gene>
    <name evidence="1" type="ORF">BJ969_001994</name>
</gene>
<keyword evidence="2" id="KW-1185">Reference proteome</keyword>
<evidence type="ECO:0000313" key="2">
    <source>
        <dbReference type="Proteomes" id="UP000580474"/>
    </source>
</evidence>
<dbReference type="AlphaFoldDB" id="A0A840N9P1"/>
<accession>A0A840N9P1</accession>